<proteinExistence type="predicted"/>
<organism evidence="1 2">
    <name type="scientific">Legionella maceachernii</name>
    <dbReference type="NCBI Taxonomy" id="466"/>
    <lineage>
        <taxon>Bacteria</taxon>
        <taxon>Pseudomonadati</taxon>
        <taxon>Pseudomonadota</taxon>
        <taxon>Gammaproteobacteria</taxon>
        <taxon>Legionellales</taxon>
        <taxon>Legionellaceae</taxon>
        <taxon>Legionella</taxon>
    </lineage>
</organism>
<dbReference type="Gene3D" id="1.10.1510.10">
    <property type="entry name" value="Uncharacterised protein YqeY/AIM41 PF09424, N-terminal domain"/>
    <property type="match status" value="1"/>
</dbReference>
<dbReference type="Proteomes" id="UP000054908">
    <property type="component" value="Unassembled WGS sequence"/>
</dbReference>
<sequence>MTIKDRISDDLKDAMRARDKKKLDTLRLVAAAVKQVEVDERIVIDDERMLTILDKLAKQRKESIAQFQTAGRDDLVAQEQYELDIINHYLPEPLSDEEIEALIAKALADTGATKMSDMGKVMAQLKPQLQGRADMSKVSQLIKAKLS</sequence>
<gene>
    <name evidence="1" type="ORF">Lmac_2828</name>
</gene>
<dbReference type="EMBL" id="LNYL01000051">
    <property type="protein sequence ID" value="KTD23955.1"/>
    <property type="molecule type" value="Genomic_DNA"/>
</dbReference>
<dbReference type="PANTHER" id="PTHR28055">
    <property type="entry name" value="ALTERED INHERITANCE OF MITOCHONDRIA PROTEIN 41, MITOCHONDRIAL"/>
    <property type="match status" value="1"/>
</dbReference>
<dbReference type="Pfam" id="PF09424">
    <property type="entry name" value="YqeY"/>
    <property type="match status" value="1"/>
</dbReference>
<dbReference type="Gene3D" id="1.10.10.410">
    <property type="match status" value="1"/>
</dbReference>
<protein>
    <submittedName>
        <fullName evidence="1">Yqey-like protein</fullName>
    </submittedName>
</protein>
<dbReference type="SUPFAM" id="SSF89095">
    <property type="entry name" value="GatB/YqeY motif"/>
    <property type="match status" value="1"/>
</dbReference>
<dbReference type="OrthoDB" id="9788127at2"/>
<dbReference type="PATRIC" id="fig|466.6.peg.3029"/>
<comment type="caution">
    <text evidence="1">The sequence shown here is derived from an EMBL/GenBank/DDBJ whole genome shotgun (WGS) entry which is preliminary data.</text>
</comment>
<dbReference type="STRING" id="466.Lmac_2828"/>
<reference evidence="1 2" key="1">
    <citation type="submission" date="2015-11" db="EMBL/GenBank/DDBJ databases">
        <title>Genomic analysis of 38 Legionella species identifies large and diverse effector repertoires.</title>
        <authorList>
            <person name="Burstein D."/>
            <person name="Amaro F."/>
            <person name="Zusman T."/>
            <person name="Lifshitz Z."/>
            <person name="Cohen O."/>
            <person name="Gilbert J.A."/>
            <person name="Pupko T."/>
            <person name="Shuman H.A."/>
            <person name="Segal G."/>
        </authorList>
    </citation>
    <scope>NUCLEOTIDE SEQUENCE [LARGE SCALE GENOMIC DNA]</scope>
    <source>
        <strain evidence="1 2">PX-1-G2-E2</strain>
    </source>
</reference>
<dbReference type="AlphaFoldDB" id="A0A0W0VV48"/>
<dbReference type="InterPro" id="IPR003789">
    <property type="entry name" value="Asn/Gln_tRNA_amidoTrase-B-like"/>
</dbReference>
<dbReference type="InterPro" id="IPR023168">
    <property type="entry name" value="GatB_Yqey_C_2"/>
</dbReference>
<dbReference type="GO" id="GO:0016884">
    <property type="term" value="F:carbon-nitrogen ligase activity, with glutamine as amido-N-donor"/>
    <property type="evidence" value="ECO:0007669"/>
    <property type="project" value="InterPro"/>
</dbReference>
<dbReference type="InterPro" id="IPR042184">
    <property type="entry name" value="YqeY/Aim41_N"/>
</dbReference>
<dbReference type="PANTHER" id="PTHR28055:SF1">
    <property type="entry name" value="ALTERED INHERITANCE OF MITOCHONDRIA PROTEIN 41, MITOCHONDRIAL"/>
    <property type="match status" value="1"/>
</dbReference>
<evidence type="ECO:0000313" key="1">
    <source>
        <dbReference type="EMBL" id="KTD23955.1"/>
    </source>
</evidence>
<evidence type="ECO:0000313" key="2">
    <source>
        <dbReference type="Proteomes" id="UP000054908"/>
    </source>
</evidence>
<keyword evidence="2" id="KW-1185">Reference proteome</keyword>
<name>A0A0W0VV48_9GAMM</name>
<accession>A0A0W0VV48</accession>
<dbReference type="InterPro" id="IPR019004">
    <property type="entry name" value="YqeY/Aim41"/>
</dbReference>
<dbReference type="RefSeq" id="WP_058453511.1">
    <property type="nucleotide sequence ID" value="NZ_CAAAIB010000008.1"/>
</dbReference>